<sequence>MRAVFIGGVVDNSEVELDGNQPPLHYPDSADSQRLRYRLHQRGERDDGRVVYAIYAAPGLDDTEVKRVFNERGYARRFGVEPALVAH</sequence>
<gene>
    <name evidence="1" type="ordered locus">XALc_2927</name>
</gene>
<reference evidence="1 2" key="1">
    <citation type="journal article" date="2009" name="BMC Genomics">
        <title>The complete genome sequence of Xanthomonas albilineans provides new insights into the reductive genome evolution of the xylem-limited Xanthomonadaceae.</title>
        <authorList>
            <person name="Pieretti I."/>
            <person name="Royer M."/>
            <person name="Barbe V."/>
            <person name="Carrere S."/>
            <person name="Koebnik R."/>
            <person name="Cociancich S."/>
            <person name="Couloux A."/>
            <person name="Darrasse A."/>
            <person name="Gouzy J."/>
            <person name="Jacques M.A."/>
            <person name="Lauber E."/>
            <person name="Manceau C."/>
            <person name="Mangenot S."/>
            <person name="Poussier S."/>
            <person name="Segurens B."/>
            <person name="Szurek B."/>
            <person name="Verdier V."/>
            <person name="Arlat M."/>
            <person name="Rott P."/>
        </authorList>
    </citation>
    <scope>NUCLEOTIDE SEQUENCE [LARGE SCALE GENOMIC DNA]</scope>
    <source>
        <strain evidence="2">GPE PC73 / CFBP 7063</strain>
    </source>
</reference>
<name>D2UG93_XANAP</name>
<evidence type="ECO:0000313" key="2">
    <source>
        <dbReference type="Proteomes" id="UP000001890"/>
    </source>
</evidence>
<protein>
    <submittedName>
        <fullName evidence="1">Uncharacterized protein</fullName>
    </submittedName>
</protein>
<dbReference type="PATRIC" id="fig|29447.3.peg.2888"/>
<dbReference type="OrthoDB" id="6024827at2"/>
<dbReference type="KEGG" id="xal:XALC_2927"/>
<dbReference type="AlphaFoldDB" id="D2UG93"/>
<dbReference type="STRING" id="380358.XALC_2927"/>
<dbReference type="GeneID" id="57878235"/>
<evidence type="ECO:0000313" key="1">
    <source>
        <dbReference type="EMBL" id="CBA17404.1"/>
    </source>
</evidence>
<dbReference type="RefSeq" id="WP_012917397.1">
    <property type="nucleotide sequence ID" value="NC_013722.1"/>
</dbReference>
<dbReference type="Proteomes" id="UP000001890">
    <property type="component" value="Chromosome"/>
</dbReference>
<keyword evidence="2" id="KW-1185">Reference proteome</keyword>
<proteinExistence type="predicted"/>
<accession>D2UG93</accession>
<dbReference type="EMBL" id="FP565176">
    <property type="protein sequence ID" value="CBA17404.1"/>
    <property type="molecule type" value="Genomic_DNA"/>
</dbReference>
<organism evidence="1 2">
    <name type="scientific">Xanthomonas albilineans (strain GPE PC73 / CFBP 7063)</name>
    <dbReference type="NCBI Taxonomy" id="380358"/>
    <lineage>
        <taxon>Bacteria</taxon>
        <taxon>Pseudomonadati</taxon>
        <taxon>Pseudomonadota</taxon>
        <taxon>Gammaproteobacteria</taxon>
        <taxon>Lysobacterales</taxon>
        <taxon>Lysobacteraceae</taxon>
        <taxon>Xanthomonas</taxon>
    </lineage>
</organism>